<feature type="compositionally biased region" description="Low complexity" evidence="2">
    <location>
        <begin position="969"/>
        <end position="990"/>
    </location>
</feature>
<feature type="compositionally biased region" description="Basic and acidic residues" evidence="2">
    <location>
        <begin position="173"/>
        <end position="187"/>
    </location>
</feature>
<evidence type="ECO:0000256" key="2">
    <source>
        <dbReference type="SAM" id="MobiDB-lite"/>
    </source>
</evidence>
<feature type="compositionally biased region" description="Polar residues" evidence="2">
    <location>
        <begin position="163"/>
        <end position="172"/>
    </location>
</feature>
<feature type="compositionally biased region" description="Basic residues" evidence="2">
    <location>
        <begin position="1016"/>
        <end position="1031"/>
    </location>
</feature>
<sequence>MTSPTSTVQKKSKKSKSTDPTVKLPKSKFRVPDEEIGEKQGEIAAKPVSEEASQKDPVIDTKPDIFQTTQEDGIIIVNYPNINAKKEKDSHINDTLDALNGTRREGNAPPEMTPTAIEALERLFGKVPDQNKPKGSNYGRLAQDFKFPSQKPPKNNPSNINNDVTASSSKNIGDNKEVDQDDLDKKERARRRKSNLNPFAPEFTFTSNPVVDTNKSSDTSEQKHDDDRKKKNVKKEKLNHEMNGDMEISYQNQKKKRRSSQQLIASETAGPYSGYTPNGYDHNAYYLNGHTPFLPNHAEGTTVPNWEELQAKIAEEVANKIVSELQKGVDTITTLSLEVKNTLTEHLSEDSNINGKKNDEETTLQKFQDQILQELRNNHQEMRTKYDKLIHKHEEMQNHHLDQVSSLQTIQDGDIQNSISQRYAELQTMHNDLQTDLKNGLKEILDRQQQLSNEIKDSQSLQNRINELHSENLRLADENRINKMQFDDRKRQQDALISELRTELNHFKDKASRADTTIRSLDTQKTGLEGINETLENQMRNLENKMRDQQNSYDALYVENNTLQARILRIDGELDESKRQYQELENKRVMEESSSKIKEENLRKKLQDADQELHKLRADQRRLKELESEIKALKSNESVQLRSNDQLKKRVEELESSRFELQQNKQKELSELRDSKNAVEDQLLDLRNRNKTLEDENKELQNKVNDLQHTCSKMKEYEANMSELKKVRDELENVNQRIKSMDEITLEYNKKVEELEGLRLEVEKLKYAERDLEFSRINLKEVSSRLEALEAENKKLIENNRSQKSASAASNAYSYGPKMNGVIEDRMIIRDHQPLYNNQPNGNLEQAHYNSRMKPFNEFSSQQTYSQSPANGGINLTTQSMPHMINGASQQQQPSQHQAFIPQTQNPPIQYLSNGSLSQPQTQPQLQALFPSSQVHQQSTPIRSNTPVPSQKMPQKQDQLQQHTPVPSQKMPQKQDQLQQSPLPSQHTQPNQEHSTVKQESRTHSRQGSRSNNIGGKKRNQNSKRKDRNRRNSTTETSKWAGELTNKPFWNNEI</sequence>
<evidence type="ECO:0000313" key="3">
    <source>
        <dbReference type="EMBL" id="KAF0411963.1"/>
    </source>
</evidence>
<keyword evidence="1" id="KW-0175">Coiled coil</keyword>
<dbReference type="EMBL" id="WTPW01001831">
    <property type="protein sequence ID" value="KAF0411963.1"/>
    <property type="molecule type" value="Genomic_DNA"/>
</dbReference>
<feature type="compositionally biased region" description="Basic and acidic residues" evidence="2">
    <location>
        <begin position="119"/>
        <end position="132"/>
    </location>
</feature>
<feature type="coiled-coil region" evidence="1">
    <location>
        <begin position="525"/>
        <end position="806"/>
    </location>
</feature>
<evidence type="ECO:0000256" key="1">
    <source>
        <dbReference type="SAM" id="Coils"/>
    </source>
</evidence>
<name>A0A8H3X409_GIGMA</name>
<feature type="region of interest" description="Disordered" evidence="2">
    <location>
        <begin position="1"/>
        <end position="64"/>
    </location>
</feature>
<accession>A0A8H3X409</accession>
<dbReference type="PANTHER" id="PTHR23159">
    <property type="entry name" value="CENTROSOMAL PROTEIN 2"/>
    <property type="match status" value="1"/>
</dbReference>
<feature type="region of interest" description="Disordered" evidence="2">
    <location>
        <begin position="860"/>
        <end position="880"/>
    </location>
</feature>
<evidence type="ECO:0000313" key="4">
    <source>
        <dbReference type="Proteomes" id="UP000439903"/>
    </source>
</evidence>
<comment type="caution">
    <text evidence="3">The sequence shown here is derived from an EMBL/GenBank/DDBJ whole genome shotgun (WGS) entry which is preliminary data.</text>
</comment>
<protein>
    <submittedName>
        <fullName evidence="3">Uncharacterized protein</fullName>
    </submittedName>
</protein>
<feature type="compositionally biased region" description="Low complexity" evidence="2">
    <location>
        <begin position="951"/>
        <end position="962"/>
    </location>
</feature>
<feature type="region of interest" description="Disordered" evidence="2">
    <location>
        <begin position="932"/>
        <end position="1054"/>
    </location>
</feature>
<proteinExistence type="predicted"/>
<organism evidence="3 4">
    <name type="scientific">Gigaspora margarita</name>
    <dbReference type="NCBI Taxonomy" id="4874"/>
    <lineage>
        <taxon>Eukaryota</taxon>
        <taxon>Fungi</taxon>
        <taxon>Fungi incertae sedis</taxon>
        <taxon>Mucoromycota</taxon>
        <taxon>Glomeromycotina</taxon>
        <taxon>Glomeromycetes</taxon>
        <taxon>Diversisporales</taxon>
        <taxon>Gigasporaceae</taxon>
        <taxon>Gigaspora</taxon>
    </lineage>
</organism>
<feature type="compositionally biased region" description="Polar residues" evidence="2">
    <location>
        <begin position="204"/>
        <end position="217"/>
    </location>
</feature>
<feature type="compositionally biased region" description="Polar residues" evidence="2">
    <location>
        <begin position="932"/>
        <end position="949"/>
    </location>
</feature>
<gene>
    <name evidence="3" type="ORF">F8M41_008070</name>
</gene>
<dbReference type="OrthoDB" id="76453at2759"/>
<dbReference type="AlphaFoldDB" id="A0A8H3X409"/>
<dbReference type="PANTHER" id="PTHR23159:SF31">
    <property type="entry name" value="CENTROSOME-ASSOCIATED PROTEIN CEP250 ISOFORM X1"/>
    <property type="match status" value="1"/>
</dbReference>
<keyword evidence="4" id="KW-1185">Reference proteome</keyword>
<reference evidence="3 4" key="1">
    <citation type="journal article" date="2019" name="Environ. Microbiol.">
        <title>At the nexus of three kingdoms: the genome of the mycorrhizal fungus Gigaspora margarita provides insights into plant, endobacterial and fungal interactions.</title>
        <authorList>
            <person name="Venice F."/>
            <person name="Ghignone S."/>
            <person name="Salvioli di Fossalunga A."/>
            <person name="Amselem J."/>
            <person name="Novero M."/>
            <person name="Xianan X."/>
            <person name="Sedzielewska Toro K."/>
            <person name="Morin E."/>
            <person name="Lipzen A."/>
            <person name="Grigoriev I.V."/>
            <person name="Henrissat B."/>
            <person name="Martin F.M."/>
            <person name="Bonfante P."/>
        </authorList>
    </citation>
    <scope>NUCLEOTIDE SEQUENCE [LARGE SCALE GENOMIC DNA]</scope>
    <source>
        <strain evidence="3 4">BEG34</strain>
    </source>
</reference>
<feature type="compositionally biased region" description="Basic and acidic residues" evidence="2">
    <location>
        <begin position="48"/>
        <end position="63"/>
    </location>
</feature>
<dbReference type="Proteomes" id="UP000439903">
    <property type="component" value="Unassembled WGS sequence"/>
</dbReference>
<feature type="coiled-coil region" evidence="1">
    <location>
        <begin position="441"/>
        <end position="478"/>
    </location>
</feature>
<feature type="region of interest" description="Disordered" evidence="2">
    <location>
        <begin position="87"/>
        <end position="275"/>
    </location>
</feature>
<feature type="compositionally biased region" description="Basic and acidic residues" evidence="2">
    <location>
        <begin position="30"/>
        <end position="41"/>
    </location>
</feature>
<feature type="compositionally biased region" description="Basic and acidic residues" evidence="2">
    <location>
        <begin position="218"/>
        <end position="243"/>
    </location>
</feature>